<dbReference type="GO" id="GO:0045159">
    <property type="term" value="F:myosin II binding"/>
    <property type="evidence" value="ECO:0007669"/>
    <property type="project" value="TreeGrafter"/>
</dbReference>
<dbReference type="GO" id="GO:0005096">
    <property type="term" value="F:GTPase activator activity"/>
    <property type="evidence" value="ECO:0007669"/>
    <property type="project" value="TreeGrafter"/>
</dbReference>
<dbReference type="PANTHER" id="PTHR10241:SF25">
    <property type="entry name" value="TOMOSYN, ISOFORM C"/>
    <property type="match status" value="1"/>
</dbReference>
<sequence length="227" mass="24336">MCLSPTTGKQQQQSAGAPGGGGAPGNTSIATGAVAKKQITPEMKRSRSQGTRNKLQKMHTIQSMASYDEMPTLFSYNLGVSTGSDKIDSSFSRSRSSSISSLENITIESVLYIAFAETYCTKSDQTTSPCLWVGTSLGSILVISLTLPDSTDNRILCLQTVIASPSGSIYRLKGSILCISFLDFTGALVSLNPDVWRDGDSRIFYTTKTHILYNKGKGVCEMGMGLK</sequence>
<dbReference type="EMBL" id="CAJPVJ010009476">
    <property type="protein sequence ID" value="CAG2172619.1"/>
    <property type="molecule type" value="Genomic_DNA"/>
</dbReference>
<dbReference type="GO" id="GO:0019905">
    <property type="term" value="F:syntaxin binding"/>
    <property type="evidence" value="ECO:0007669"/>
    <property type="project" value="TreeGrafter"/>
</dbReference>
<evidence type="ECO:0000313" key="2">
    <source>
        <dbReference type="EMBL" id="CAD7655432.1"/>
    </source>
</evidence>
<dbReference type="Proteomes" id="UP000728032">
    <property type="component" value="Unassembled WGS sequence"/>
</dbReference>
<dbReference type="AlphaFoldDB" id="A0A7R9M881"/>
<dbReference type="OrthoDB" id="19944at2759"/>
<feature type="region of interest" description="Disordered" evidence="1">
    <location>
        <begin position="1"/>
        <end position="57"/>
    </location>
</feature>
<dbReference type="GO" id="GO:0006887">
    <property type="term" value="P:exocytosis"/>
    <property type="evidence" value="ECO:0007669"/>
    <property type="project" value="TreeGrafter"/>
</dbReference>
<feature type="compositionally biased region" description="Polar residues" evidence="1">
    <location>
        <begin position="1"/>
        <end position="14"/>
    </location>
</feature>
<gene>
    <name evidence="2" type="ORF">ONB1V03_LOCUS12075</name>
</gene>
<keyword evidence="3" id="KW-1185">Reference proteome</keyword>
<dbReference type="GO" id="GO:0005886">
    <property type="term" value="C:plasma membrane"/>
    <property type="evidence" value="ECO:0007669"/>
    <property type="project" value="TreeGrafter"/>
</dbReference>
<reference evidence="2" key="1">
    <citation type="submission" date="2020-11" db="EMBL/GenBank/DDBJ databases">
        <authorList>
            <person name="Tran Van P."/>
        </authorList>
    </citation>
    <scope>NUCLEOTIDE SEQUENCE</scope>
</reference>
<proteinExistence type="predicted"/>
<accession>A0A7R9M881</accession>
<evidence type="ECO:0000313" key="3">
    <source>
        <dbReference type="Proteomes" id="UP000728032"/>
    </source>
</evidence>
<name>A0A7R9M881_9ACAR</name>
<dbReference type="GO" id="GO:0006893">
    <property type="term" value="P:Golgi to plasma membrane transport"/>
    <property type="evidence" value="ECO:0007669"/>
    <property type="project" value="TreeGrafter"/>
</dbReference>
<organism evidence="2">
    <name type="scientific">Oppiella nova</name>
    <dbReference type="NCBI Taxonomy" id="334625"/>
    <lineage>
        <taxon>Eukaryota</taxon>
        <taxon>Metazoa</taxon>
        <taxon>Ecdysozoa</taxon>
        <taxon>Arthropoda</taxon>
        <taxon>Chelicerata</taxon>
        <taxon>Arachnida</taxon>
        <taxon>Acari</taxon>
        <taxon>Acariformes</taxon>
        <taxon>Sarcoptiformes</taxon>
        <taxon>Oribatida</taxon>
        <taxon>Brachypylina</taxon>
        <taxon>Oppioidea</taxon>
        <taxon>Oppiidae</taxon>
        <taxon>Oppiella</taxon>
    </lineage>
</organism>
<evidence type="ECO:0000256" key="1">
    <source>
        <dbReference type="SAM" id="MobiDB-lite"/>
    </source>
</evidence>
<dbReference type="GO" id="GO:0031201">
    <property type="term" value="C:SNARE complex"/>
    <property type="evidence" value="ECO:0007669"/>
    <property type="project" value="TreeGrafter"/>
</dbReference>
<dbReference type="EMBL" id="OC924301">
    <property type="protein sequence ID" value="CAD7655432.1"/>
    <property type="molecule type" value="Genomic_DNA"/>
</dbReference>
<protein>
    <submittedName>
        <fullName evidence="2">Uncharacterized protein</fullName>
    </submittedName>
</protein>
<feature type="compositionally biased region" description="Polar residues" evidence="1">
    <location>
        <begin position="48"/>
        <end position="57"/>
    </location>
</feature>
<dbReference type="PANTHER" id="PTHR10241">
    <property type="entry name" value="LETHAL 2 GIANT LARVAE PROTEIN"/>
    <property type="match status" value="1"/>
</dbReference>